<evidence type="ECO:0000313" key="2">
    <source>
        <dbReference type="EMBL" id="KAF2260977.1"/>
    </source>
</evidence>
<reference evidence="3" key="1">
    <citation type="journal article" date="2020" name="Stud. Mycol.">
        <title>101 Dothideomycetes genomes: A test case for predicting lifestyles and emergence of pathogens.</title>
        <authorList>
            <person name="Haridas S."/>
            <person name="Albert R."/>
            <person name="Binder M."/>
            <person name="Bloem J."/>
            <person name="LaButti K."/>
            <person name="Salamov A."/>
            <person name="Andreopoulos B."/>
            <person name="Baker S."/>
            <person name="Barry K."/>
            <person name="Bills G."/>
            <person name="Bluhm B."/>
            <person name="Cannon C."/>
            <person name="Castanera R."/>
            <person name="Culley D."/>
            <person name="Daum C."/>
            <person name="Ezra D."/>
            <person name="Gonzalez J."/>
            <person name="Henrissat B."/>
            <person name="Kuo A."/>
            <person name="Liang C."/>
            <person name="Lipzen A."/>
            <person name="Lutzoni F."/>
            <person name="Magnuson J."/>
            <person name="Mondo S."/>
            <person name="Nolan M."/>
            <person name="Ohm R."/>
            <person name="Pangilinan J."/>
            <person name="Park H.-J."/>
            <person name="Ramirez L."/>
            <person name="Alfaro M."/>
            <person name="Sun H."/>
            <person name="Tritt A."/>
            <person name="Yoshinaga Y."/>
            <person name="Zwiers L.-H."/>
            <person name="Turgeon B."/>
            <person name="Goodwin S."/>
            <person name="Spatafora J."/>
            <person name="Crous P."/>
            <person name="Grigoriev I."/>
        </authorList>
    </citation>
    <scope>NUCLEOTIDE SEQUENCE [LARGE SCALE GENOMIC DNA]</scope>
    <source>
        <strain evidence="3">CBS 304.66</strain>
    </source>
</reference>
<dbReference type="Proteomes" id="UP000800093">
    <property type="component" value="Unassembled WGS sequence"/>
</dbReference>
<evidence type="ECO:0000256" key="1">
    <source>
        <dbReference type="SAM" id="Phobius"/>
    </source>
</evidence>
<gene>
    <name evidence="2" type="ORF">CC78DRAFT_547040</name>
</gene>
<keyword evidence="1" id="KW-1133">Transmembrane helix</keyword>
<protein>
    <submittedName>
        <fullName evidence="2">Uncharacterized protein</fullName>
    </submittedName>
</protein>
<dbReference type="EMBL" id="ML986667">
    <property type="protein sequence ID" value="KAF2260977.1"/>
    <property type="molecule type" value="Genomic_DNA"/>
</dbReference>
<accession>A0A9P4K1P0</accession>
<keyword evidence="1" id="KW-0472">Membrane</keyword>
<comment type="caution">
    <text evidence="2">The sequence shown here is derived from an EMBL/GenBank/DDBJ whole genome shotgun (WGS) entry which is preliminary data.</text>
</comment>
<dbReference type="AlphaFoldDB" id="A0A9P4K1P0"/>
<evidence type="ECO:0000313" key="3">
    <source>
        <dbReference type="Proteomes" id="UP000800093"/>
    </source>
</evidence>
<feature type="transmembrane region" description="Helical" evidence="1">
    <location>
        <begin position="44"/>
        <end position="65"/>
    </location>
</feature>
<proteinExistence type="predicted"/>
<sequence length="720" mass="77253">MPWRASRDVVGLGPILYPSSVVLELTLVWNVVRVDIEEKKLVASVKVVGSGCGFVGVSAIGWVIVVGGSATGGRGGGRAVEAGGVSVGIGCAGAGGVGWVVDEEDRVDVDKDILVASEEVDVVIVVEWLDEEVGVEIVLLEPDALVLVHVKLDGDVVTPVELDKAVVPLVLPLLDEGVMPDAVVEMELPVDEVELVELDTLLVPLKLVPDDSEVSVVDDSLALVLRVGAPELLIVYPVPLVGYVYVVELLGTGNGGVSVDDRLEGYPEETPLVELEEKSVVRIMLDVEVVTPVPLLDEMYEVVLLGRNPEEVFVVKVEEGEPVVRVMLGVEVVPLVLVLYDVVVVFPVGYGGVSVEDIVVVFDVGERGDSVDDIVVVNPEDAVVVMLVVSGGDSDEKVDEVPEDTPVEKIELDVEETSVVVIILGVVGRRVVPLLGDDNVELLVGKGGSIDDVNVELNPEEILLVRVKLDVEDELAGGIELDEDEPEVELLVPVVLSGGDKLSVGDVVGVLAVEVGDVVTPEDVLVVGKGLTVVEGDVFDDLVAVLLLSVKVLEEELDLELDLVLKKLVASVSVMGAELVTVERVVRDAEDVESEPYGGGSAFAAMNAEAQKKTPMSRMFHKEVMPLLNYQTKRMEKGTKGSLRMGMHPELERRWFGQSLLFVPVQYSPAIMPQNRGVWTKYDSASKWDLVDGRYARNLPYPTNDLPVLFTPLMTAIAYA</sequence>
<keyword evidence="3" id="KW-1185">Reference proteome</keyword>
<name>A0A9P4K1P0_9PLEO</name>
<keyword evidence="1" id="KW-0812">Transmembrane</keyword>
<organism evidence="2 3">
    <name type="scientific">Lojkania enalia</name>
    <dbReference type="NCBI Taxonomy" id="147567"/>
    <lineage>
        <taxon>Eukaryota</taxon>
        <taxon>Fungi</taxon>
        <taxon>Dikarya</taxon>
        <taxon>Ascomycota</taxon>
        <taxon>Pezizomycotina</taxon>
        <taxon>Dothideomycetes</taxon>
        <taxon>Pleosporomycetidae</taxon>
        <taxon>Pleosporales</taxon>
        <taxon>Pleosporales incertae sedis</taxon>
        <taxon>Lojkania</taxon>
    </lineage>
</organism>
<feature type="transmembrane region" description="Helical" evidence="1">
    <location>
        <begin position="15"/>
        <end position="32"/>
    </location>
</feature>